<comment type="caution">
    <text evidence="1">The sequence shown here is derived from an EMBL/GenBank/DDBJ whole genome shotgun (WGS) entry which is preliminary data.</text>
</comment>
<name>A0A9P4YXA1_9HYPO</name>
<proteinExistence type="predicted"/>
<keyword evidence="2" id="KW-1185">Reference proteome</keyword>
<evidence type="ECO:0000313" key="2">
    <source>
        <dbReference type="Proteomes" id="UP000749293"/>
    </source>
</evidence>
<dbReference type="RefSeq" id="XP_035322864.1">
    <property type="nucleotide sequence ID" value="XM_035467898.1"/>
</dbReference>
<dbReference type="GeneID" id="55972153"/>
<protein>
    <recommendedName>
        <fullName evidence="3">DRBM domain-containing protein</fullName>
    </recommendedName>
</protein>
<dbReference type="OrthoDB" id="5147560at2759"/>
<organism evidence="1 2">
    <name type="scientific">Geosmithia morbida</name>
    <dbReference type="NCBI Taxonomy" id="1094350"/>
    <lineage>
        <taxon>Eukaryota</taxon>
        <taxon>Fungi</taxon>
        <taxon>Dikarya</taxon>
        <taxon>Ascomycota</taxon>
        <taxon>Pezizomycotina</taxon>
        <taxon>Sordariomycetes</taxon>
        <taxon>Hypocreomycetidae</taxon>
        <taxon>Hypocreales</taxon>
        <taxon>Bionectriaceae</taxon>
        <taxon>Geosmithia</taxon>
    </lineage>
</organism>
<dbReference type="CDD" id="cd00048">
    <property type="entry name" value="DSRM_SF"/>
    <property type="match status" value="1"/>
</dbReference>
<dbReference type="Proteomes" id="UP000749293">
    <property type="component" value="Unassembled WGS sequence"/>
</dbReference>
<dbReference type="EMBL" id="JAANYQ010000005">
    <property type="protein sequence ID" value="KAF4124212.1"/>
    <property type="molecule type" value="Genomic_DNA"/>
</dbReference>
<evidence type="ECO:0000313" key="1">
    <source>
        <dbReference type="EMBL" id="KAF4124212.1"/>
    </source>
</evidence>
<accession>A0A9P4YXA1</accession>
<evidence type="ECO:0008006" key="3">
    <source>
        <dbReference type="Google" id="ProtNLM"/>
    </source>
</evidence>
<dbReference type="AlphaFoldDB" id="A0A9P4YXA1"/>
<reference evidence="1" key="1">
    <citation type="submission" date="2020-03" db="EMBL/GenBank/DDBJ databases">
        <title>Site-based positive gene gene selection in Geosmithia morbida across the United States reveals a broad range of putative effectors and factors for local host and environmental adapation.</title>
        <authorList>
            <person name="Onufrak A."/>
            <person name="Murdoch R.W."/>
            <person name="Gazis R."/>
            <person name="Huff M."/>
            <person name="Staton M."/>
            <person name="Klingeman W."/>
            <person name="Hadziabdic D."/>
        </authorList>
    </citation>
    <scope>NUCLEOTIDE SEQUENCE</scope>
    <source>
        <strain evidence="1">1262</strain>
    </source>
</reference>
<sequence>MATTAPSSFSPAAPWDRLRAWIDEKENWERTHGAPAPLVQRELVAVSNLVPFMQEPQVGDEDHVSNLMRFIQLKHLAHPTFIDEGPIDVKINGLTEKRWRCFCSLDPDKEHFPREGHGYSVGEDIPSFKSKKSAKQFAAKIALENGLNMCGSGVEERELYHRVSHLATRLGFGTPQYHVEPDIGGIPNFYRGWVQFEPLPDRLGNVERVLGRTETKVQIAERTLSILEGRLRRKHEIIDDMLK</sequence>
<gene>
    <name evidence="1" type="ORF">GMORB2_5928</name>
</gene>